<reference evidence="1" key="1">
    <citation type="submission" date="2023-04" db="EMBL/GenBank/DDBJ databases">
        <title>Phytophthora fragariaefolia NBRC 109709.</title>
        <authorList>
            <person name="Ichikawa N."/>
            <person name="Sato H."/>
            <person name="Tonouchi N."/>
        </authorList>
    </citation>
    <scope>NUCLEOTIDE SEQUENCE</scope>
    <source>
        <strain evidence="1">NBRC 109709</strain>
    </source>
</reference>
<evidence type="ECO:0000313" key="2">
    <source>
        <dbReference type="Proteomes" id="UP001165121"/>
    </source>
</evidence>
<protein>
    <submittedName>
        <fullName evidence="1">Unnamed protein product</fullName>
    </submittedName>
</protein>
<keyword evidence="2" id="KW-1185">Reference proteome</keyword>
<name>A0A9W6XQJ1_9STRA</name>
<dbReference type="AlphaFoldDB" id="A0A9W6XQJ1"/>
<organism evidence="1 2">
    <name type="scientific">Phytophthora fragariaefolia</name>
    <dbReference type="NCBI Taxonomy" id="1490495"/>
    <lineage>
        <taxon>Eukaryota</taxon>
        <taxon>Sar</taxon>
        <taxon>Stramenopiles</taxon>
        <taxon>Oomycota</taxon>
        <taxon>Peronosporomycetes</taxon>
        <taxon>Peronosporales</taxon>
        <taxon>Peronosporaceae</taxon>
        <taxon>Phytophthora</taxon>
    </lineage>
</organism>
<dbReference type="PANTHER" id="PTHR46599">
    <property type="entry name" value="PIGGYBAC TRANSPOSABLE ELEMENT-DERIVED PROTEIN 4"/>
    <property type="match status" value="1"/>
</dbReference>
<comment type="caution">
    <text evidence="1">The sequence shown here is derived from an EMBL/GenBank/DDBJ whole genome shotgun (WGS) entry which is preliminary data.</text>
</comment>
<dbReference type="PANTHER" id="PTHR46599:SF3">
    <property type="entry name" value="PIGGYBAC TRANSPOSABLE ELEMENT-DERIVED PROTEIN 4"/>
    <property type="match status" value="1"/>
</dbReference>
<accession>A0A9W6XQJ1</accession>
<evidence type="ECO:0000313" key="1">
    <source>
        <dbReference type="EMBL" id="GMF43654.1"/>
    </source>
</evidence>
<dbReference type="Proteomes" id="UP001165121">
    <property type="component" value="Unassembled WGS sequence"/>
</dbReference>
<dbReference type="EMBL" id="BSXT01001578">
    <property type="protein sequence ID" value="GMF43654.1"/>
    <property type="molecule type" value="Genomic_DNA"/>
</dbReference>
<gene>
    <name evidence="1" type="ORF">Pfra01_001484400</name>
</gene>
<sequence>MSHQTLRARRLKSDVNFIPYDEDESEYEIRGRHAVLPGLGDQKALPVADLRALSSSPLQTFLYFMPKSFWVLIDQETNRCTLQQLDCWAQNRVAEASSPLAQLKNGYEPQETLHVIGLLVARMLCPQKRRFVDHRSMVEDGHPCRQRLAAGWSGTDAKTS</sequence>
<proteinExistence type="predicted"/>